<dbReference type="RefSeq" id="XP_023093408.1">
    <property type="nucleotide sequence ID" value="XM_023232841.1"/>
</dbReference>
<gene>
    <name evidence="3" type="ORF">AO090011000206</name>
</gene>
<organism evidence="3 4">
    <name type="scientific">Aspergillus oryzae (strain ATCC 42149 / RIB 40)</name>
    <name type="common">Yellow koji mold</name>
    <dbReference type="NCBI Taxonomy" id="510516"/>
    <lineage>
        <taxon>Eukaryota</taxon>
        <taxon>Fungi</taxon>
        <taxon>Dikarya</taxon>
        <taxon>Ascomycota</taxon>
        <taxon>Pezizomycotina</taxon>
        <taxon>Eurotiomycetes</taxon>
        <taxon>Eurotiomycetidae</taxon>
        <taxon>Eurotiales</taxon>
        <taxon>Aspergillaceae</taxon>
        <taxon>Aspergillus</taxon>
        <taxon>Aspergillus subgen. Circumdati</taxon>
    </lineage>
</organism>
<evidence type="ECO:0000256" key="2">
    <source>
        <dbReference type="SAM" id="Phobius"/>
    </source>
</evidence>
<protein>
    <submittedName>
        <fullName evidence="3">DNA, SC011</fullName>
    </submittedName>
</protein>
<feature type="transmembrane region" description="Helical" evidence="2">
    <location>
        <begin position="44"/>
        <end position="73"/>
    </location>
</feature>
<reference evidence="3 4" key="1">
    <citation type="journal article" date="2005" name="Nature">
        <title>Genome sequencing and analysis of Aspergillus oryzae.</title>
        <authorList>
            <person name="Machida M."/>
            <person name="Asai K."/>
            <person name="Sano M."/>
            <person name="Tanaka T."/>
            <person name="Kumagai T."/>
            <person name="Terai G."/>
            <person name="Kusumoto K."/>
            <person name="Arima T."/>
            <person name="Akita O."/>
            <person name="Kashiwagi Y."/>
            <person name="Abe K."/>
            <person name="Gomi K."/>
            <person name="Horiuchi H."/>
            <person name="Kitamoto K."/>
            <person name="Kobayashi T."/>
            <person name="Takeuchi M."/>
            <person name="Denning D.W."/>
            <person name="Galagan J.E."/>
            <person name="Nierman W.C."/>
            <person name="Yu J."/>
            <person name="Archer D.B."/>
            <person name="Bennett J.W."/>
            <person name="Bhatnagar D."/>
            <person name="Cleveland T.E."/>
            <person name="Fedorova N.D."/>
            <person name="Gotoh O."/>
            <person name="Horikawa H."/>
            <person name="Hosoyama A."/>
            <person name="Ichinomiya M."/>
            <person name="Igarashi R."/>
            <person name="Iwashita K."/>
            <person name="Juvvadi P.R."/>
            <person name="Kato M."/>
            <person name="Kato Y."/>
            <person name="Kin T."/>
            <person name="Kokubun A."/>
            <person name="Maeda H."/>
            <person name="Maeyama N."/>
            <person name="Maruyama J."/>
            <person name="Nagasaki H."/>
            <person name="Nakajima T."/>
            <person name="Oda K."/>
            <person name="Okada K."/>
            <person name="Paulsen I."/>
            <person name="Sakamoto K."/>
            <person name="Sawano T."/>
            <person name="Takahashi M."/>
            <person name="Takase K."/>
            <person name="Terabayashi Y."/>
            <person name="Wortman J."/>
            <person name="Yamada O."/>
            <person name="Yamagata Y."/>
            <person name="Anazawa H."/>
            <person name="Hata Y."/>
            <person name="Koide Y."/>
            <person name="Komori T."/>
            <person name="Koyama Y."/>
            <person name="Minetoki T."/>
            <person name="Suharnan S."/>
            <person name="Tanaka A."/>
            <person name="Isono K."/>
            <person name="Kuhara S."/>
            <person name="Ogasawara N."/>
            <person name="Kikuchi H."/>
        </authorList>
    </citation>
    <scope>NUCLEOTIDE SEQUENCE [LARGE SCALE GENOMIC DNA]</scope>
    <source>
        <strain evidence="4">ATCC 42149 / RIB 40</strain>
    </source>
</reference>
<dbReference type="EMBL" id="AP007171">
    <property type="protein sequence ID" value="BAE64745.1"/>
    <property type="molecule type" value="Genomic_DNA"/>
</dbReference>
<name>Q2U120_ASPOR</name>
<evidence type="ECO:0000313" key="3">
    <source>
        <dbReference type="EMBL" id="BAE64745.1"/>
    </source>
</evidence>
<sequence length="102" mass="11774">MLPNFPRPKRPFPWPAFRGDWDDKFSASAHTQTEPLFDRATWMVEYYFCIFFLLVTITVSISITTSTVTIIITMSRRNCKKKRTKPPINSNHNGKTQSGTST</sequence>
<keyword evidence="2" id="KW-0472">Membrane</keyword>
<dbReference type="AlphaFoldDB" id="Q2U120"/>
<proteinExistence type="predicted"/>
<dbReference type="Proteomes" id="UP000006564">
    <property type="component" value="Chromosome 7"/>
</dbReference>
<keyword evidence="2" id="KW-1133">Transmembrane helix</keyword>
<dbReference type="KEGG" id="aor:AO090011000206"/>
<accession>Q2U120</accession>
<keyword evidence="4" id="KW-1185">Reference proteome</keyword>
<feature type="region of interest" description="Disordered" evidence="1">
    <location>
        <begin position="78"/>
        <end position="102"/>
    </location>
</feature>
<keyword evidence="2" id="KW-0812">Transmembrane</keyword>
<dbReference type="HOGENOM" id="CLU_2333284_0_0_1"/>
<dbReference type="VEuPathDB" id="FungiDB:AO090011000206"/>
<dbReference type="GeneID" id="5997981"/>
<feature type="compositionally biased region" description="Polar residues" evidence="1">
    <location>
        <begin position="87"/>
        <end position="102"/>
    </location>
</feature>
<evidence type="ECO:0000256" key="1">
    <source>
        <dbReference type="SAM" id="MobiDB-lite"/>
    </source>
</evidence>
<evidence type="ECO:0000313" key="4">
    <source>
        <dbReference type="Proteomes" id="UP000006564"/>
    </source>
</evidence>